<protein>
    <recommendedName>
        <fullName evidence="3">Centromere protein J C-terminal domain-containing protein</fullName>
    </recommendedName>
</protein>
<feature type="compositionally biased region" description="Gly residues" evidence="2">
    <location>
        <begin position="487"/>
        <end position="498"/>
    </location>
</feature>
<feature type="region of interest" description="Disordered" evidence="2">
    <location>
        <begin position="111"/>
        <end position="130"/>
    </location>
</feature>
<dbReference type="VEuPathDB" id="FungiDB:AMAG_11796"/>
<organism evidence="4 5">
    <name type="scientific">Allomyces macrogynus (strain ATCC 38327)</name>
    <name type="common">Allomyces javanicus var. macrogynus</name>
    <dbReference type="NCBI Taxonomy" id="578462"/>
    <lineage>
        <taxon>Eukaryota</taxon>
        <taxon>Fungi</taxon>
        <taxon>Fungi incertae sedis</taxon>
        <taxon>Blastocladiomycota</taxon>
        <taxon>Blastocladiomycetes</taxon>
        <taxon>Blastocladiales</taxon>
        <taxon>Blastocladiaceae</taxon>
        <taxon>Allomyces</taxon>
    </lineage>
</organism>
<evidence type="ECO:0000313" key="5">
    <source>
        <dbReference type="Proteomes" id="UP000054350"/>
    </source>
</evidence>
<feature type="region of interest" description="Disordered" evidence="2">
    <location>
        <begin position="416"/>
        <end position="523"/>
    </location>
</feature>
<dbReference type="eggNOG" id="ENOG502QQR0">
    <property type="taxonomic scope" value="Eukaryota"/>
</dbReference>
<feature type="region of interest" description="Disordered" evidence="2">
    <location>
        <begin position="366"/>
        <end position="403"/>
    </location>
</feature>
<reference evidence="4 5" key="1">
    <citation type="submission" date="2009-11" db="EMBL/GenBank/DDBJ databases">
        <title>Annotation of Allomyces macrogynus ATCC 38327.</title>
        <authorList>
            <consortium name="The Broad Institute Genome Sequencing Platform"/>
            <person name="Russ C."/>
            <person name="Cuomo C."/>
            <person name="Burger G."/>
            <person name="Gray M.W."/>
            <person name="Holland P.W.H."/>
            <person name="King N."/>
            <person name="Lang F.B.F."/>
            <person name="Roger A.J."/>
            <person name="Ruiz-Trillo I."/>
            <person name="Young S.K."/>
            <person name="Zeng Q."/>
            <person name="Gargeya S."/>
            <person name="Fitzgerald M."/>
            <person name="Haas B."/>
            <person name="Abouelleil A."/>
            <person name="Alvarado L."/>
            <person name="Arachchi H.M."/>
            <person name="Berlin A."/>
            <person name="Chapman S.B."/>
            <person name="Gearin G."/>
            <person name="Goldberg J."/>
            <person name="Griggs A."/>
            <person name="Gujja S."/>
            <person name="Hansen M."/>
            <person name="Heiman D."/>
            <person name="Howarth C."/>
            <person name="Larimer J."/>
            <person name="Lui A."/>
            <person name="MacDonald P.J.P."/>
            <person name="McCowen C."/>
            <person name="Montmayeur A."/>
            <person name="Murphy C."/>
            <person name="Neiman D."/>
            <person name="Pearson M."/>
            <person name="Priest M."/>
            <person name="Roberts A."/>
            <person name="Saif S."/>
            <person name="Shea T."/>
            <person name="Sisk P."/>
            <person name="Stolte C."/>
            <person name="Sykes S."/>
            <person name="Wortman J."/>
            <person name="Nusbaum C."/>
            <person name="Birren B."/>
        </authorList>
    </citation>
    <scope>NUCLEOTIDE SEQUENCE [LARGE SCALE GENOMIC DNA]</scope>
    <source>
        <strain evidence="4 5">ATCC 38327</strain>
    </source>
</reference>
<dbReference type="PANTHER" id="PTHR10331">
    <property type="entry name" value="T COMPLEX PROTEIN 10"/>
    <property type="match status" value="1"/>
</dbReference>
<dbReference type="InterPro" id="IPR009852">
    <property type="entry name" value="CENPJ_C_dom"/>
</dbReference>
<dbReference type="InterPro" id="IPR047002">
    <property type="entry name" value="Tcp10_C_sf"/>
</dbReference>
<dbReference type="OrthoDB" id="10252174at2759"/>
<dbReference type="Gene3D" id="2.60.450.20">
    <property type="match status" value="1"/>
</dbReference>
<feature type="compositionally biased region" description="Low complexity" evidence="2">
    <location>
        <begin position="366"/>
        <end position="377"/>
    </location>
</feature>
<evidence type="ECO:0000313" key="4">
    <source>
        <dbReference type="EMBL" id="KNE67324.1"/>
    </source>
</evidence>
<name>A0A0L0SY97_ALLM3</name>
<sequence>MDLLSLSRDEIELVTQSSRKRHATVAANAVALLEQDLRDYEQLEHEILAFGGAHGSSTPDNADHTMFDFDVTKHDDHWADEPFNVDEPSFLVQNNTTFNLDLSADHGASTPDAANAANGSTAAAGAGADATDTDGLAHDVAHLSLGLDADLSMDLSALSATQTDADATAPPAGPTRLLAQYFPALRTQSQPPAPAQVALPPTPPSGSRVLDPADSAAQDELASARAQLSRERQQLEREKIALDREKLDFRKQKRDYEDQRRSEMVALDEEKKKLKRDKLFLEKTRKLAETVPNRKDRQEIDDLKRQVADLQNQIKAKDSKAKLEQDRLKKRVDELMAKNKELADELHVLETERVNGAVSTAAPAATTAASAIGTPSGIPSGPTSMLGRPLSPPMSSGGSVLGSAIGTPATSLASLAKRSGTGSSSALPMSPRMRHLQGASPPPGASPYGNGSSAMSTISGKSGSSGGSMHKPRNTAGGSAAPALAVPGGGGGGSGGSALGVPRRPPTAAPRDTEAGGMSSGRSVLSSMTFAPTLTGEPAAHWRHYFETVERISQLGHFVTEKTHRDGIRERRYADGTRVVLYKNGTTKEYKMSGHEITRYTNNDVKEVFPDGKYEIWTKEKKKRVMPNGEIKIVFADGTRQKILPDGRMRVVDPHGRILKDEIGDDG</sequence>
<gene>
    <name evidence="4" type="ORF">AMAG_11796</name>
</gene>
<accession>A0A0L0SY97</accession>
<feature type="domain" description="Centromere protein J C-terminal" evidence="3">
    <location>
        <begin position="561"/>
        <end position="590"/>
    </location>
</feature>
<feature type="region of interest" description="Disordered" evidence="2">
    <location>
        <begin position="189"/>
        <end position="220"/>
    </location>
</feature>
<feature type="compositionally biased region" description="Low complexity" evidence="2">
    <location>
        <begin position="446"/>
        <end position="462"/>
    </location>
</feature>
<dbReference type="EMBL" id="GG745353">
    <property type="protein sequence ID" value="KNE67324.1"/>
    <property type="molecule type" value="Genomic_DNA"/>
</dbReference>
<dbReference type="Proteomes" id="UP000054350">
    <property type="component" value="Unassembled WGS sequence"/>
</dbReference>
<dbReference type="Pfam" id="PF07202">
    <property type="entry name" value="Tcp10_C"/>
    <property type="match status" value="1"/>
</dbReference>
<reference evidence="5" key="2">
    <citation type="submission" date="2009-11" db="EMBL/GenBank/DDBJ databases">
        <title>The Genome Sequence of Allomyces macrogynus strain ATCC 38327.</title>
        <authorList>
            <consortium name="The Broad Institute Genome Sequencing Platform"/>
            <person name="Russ C."/>
            <person name="Cuomo C."/>
            <person name="Shea T."/>
            <person name="Young S.K."/>
            <person name="Zeng Q."/>
            <person name="Koehrsen M."/>
            <person name="Haas B."/>
            <person name="Borodovsky M."/>
            <person name="Guigo R."/>
            <person name="Alvarado L."/>
            <person name="Berlin A."/>
            <person name="Borenstein D."/>
            <person name="Chen Z."/>
            <person name="Engels R."/>
            <person name="Freedman E."/>
            <person name="Gellesch M."/>
            <person name="Goldberg J."/>
            <person name="Griggs A."/>
            <person name="Gujja S."/>
            <person name="Heiman D."/>
            <person name="Hepburn T."/>
            <person name="Howarth C."/>
            <person name="Jen D."/>
            <person name="Larson L."/>
            <person name="Lewis B."/>
            <person name="Mehta T."/>
            <person name="Park D."/>
            <person name="Pearson M."/>
            <person name="Roberts A."/>
            <person name="Saif S."/>
            <person name="Shenoy N."/>
            <person name="Sisk P."/>
            <person name="Stolte C."/>
            <person name="Sykes S."/>
            <person name="Walk T."/>
            <person name="White J."/>
            <person name="Yandava C."/>
            <person name="Burger G."/>
            <person name="Gray M.W."/>
            <person name="Holland P.W.H."/>
            <person name="King N."/>
            <person name="Lang F.B.F."/>
            <person name="Roger A.J."/>
            <person name="Ruiz-Trillo I."/>
            <person name="Lander E."/>
            <person name="Nusbaum C."/>
        </authorList>
    </citation>
    <scope>NUCLEOTIDE SEQUENCE [LARGE SCALE GENOMIC DNA]</scope>
    <source>
        <strain evidence="5">ATCC 38327</strain>
    </source>
</reference>
<dbReference type="AlphaFoldDB" id="A0A0L0SY97"/>
<feature type="compositionally biased region" description="Low complexity" evidence="2">
    <location>
        <begin position="112"/>
        <end position="130"/>
    </location>
</feature>
<feature type="compositionally biased region" description="Low complexity" evidence="2">
    <location>
        <begin position="476"/>
        <end position="486"/>
    </location>
</feature>
<evidence type="ECO:0000259" key="3">
    <source>
        <dbReference type="Pfam" id="PF07202"/>
    </source>
</evidence>
<proteinExistence type="inferred from homology"/>
<dbReference type="STRING" id="578462.A0A0L0SY97"/>
<dbReference type="PANTHER" id="PTHR10331:SF6">
    <property type="entry name" value="SPINDLE ASSEMBLY ABNORMAL 4"/>
    <property type="match status" value="1"/>
</dbReference>
<dbReference type="InterPro" id="IPR026581">
    <property type="entry name" value="TCP10L/CENPJ"/>
</dbReference>
<evidence type="ECO:0000256" key="1">
    <source>
        <dbReference type="ARBA" id="ARBA00005627"/>
    </source>
</evidence>
<comment type="similarity">
    <text evidence="1">Belongs to the TCP10 family.</text>
</comment>
<keyword evidence="5" id="KW-1185">Reference proteome</keyword>
<evidence type="ECO:0000256" key="2">
    <source>
        <dbReference type="SAM" id="MobiDB-lite"/>
    </source>
</evidence>